<evidence type="ECO:0008006" key="3">
    <source>
        <dbReference type="Google" id="ProtNLM"/>
    </source>
</evidence>
<proteinExistence type="predicted"/>
<reference evidence="1 2" key="1">
    <citation type="journal article" date="2015" name="Antonie Van Leeuwenhoek">
        <title>Prauserella endophytica sp. nov., an endophytic actinobacterium isolated from Tamarix taklamakanensis.</title>
        <authorList>
            <person name="Liu J.M."/>
            <person name="Habden X."/>
            <person name="Guo L."/>
            <person name="Tuo L."/>
            <person name="Jiang Z.K."/>
            <person name="Liu S.W."/>
            <person name="Liu X.F."/>
            <person name="Chen L."/>
            <person name="Li R.F."/>
            <person name="Zhang Y.Q."/>
            <person name="Sun C.H."/>
        </authorList>
    </citation>
    <scope>NUCLEOTIDE SEQUENCE [LARGE SCALE GENOMIC DNA]</scope>
    <source>
        <strain evidence="1 2">CGMCC 4.7182</strain>
    </source>
</reference>
<protein>
    <recommendedName>
        <fullName evidence="3">DNA-binding protein</fullName>
    </recommendedName>
</protein>
<sequence>MNTWNLAISSTLDRAPGEQEGMPLGRAIAGDDLVVVSTHENRFSVTATAEADDGLAELQRLRDRYAAELAARGFAVTAWESAECLSLAETDRRITTSSIPPMVSATEFAELCGVAKQRIYELETERKKAAERGKPHRFPTPVVPGYWLRSAAEHYARNRPRRAGRPRKDEG</sequence>
<accession>A0ABY2RS60</accession>
<dbReference type="EMBL" id="SWMS01000060">
    <property type="protein sequence ID" value="TKG57949.1"/>
    <property type="molecule type" value="Genomic_DNA"/>
</dbReference>
<dbReference type="RefSeq" id="WP_137097544.1">
    <property type="nucleotide sequence ID" value="NZ_SWMS01000060.1"/>
</dbReference>
<keyword evidence="2" id="KW-1185">Reference proteome</keyword>
<organism evidence="1 2">
    <name type="scientific">Prauserella endophytica</name>
    <dbReference type="NCBI Taxonomy" id="1592324"/>
    <lineage>
        <taxon>Bacteria</taxon>
        <taxon>Bacillati</taxon>
        <taxon>Actinomycetota</taxon>
        <taxon>Actinomycetes</taxon>
        <taxon>Pseudonocardiales</taxon>
        <taxon>Pseudonocardiaceae</taxon>
        <taxon>Prauserella</taxon>
        <taxon>Prauserella coralliicola group</taxon>
    </lineage>
</organism>
<comment type="caution">
    <text evidence="1">The sequence shown here is derived from an EMBL/GenBank/DDBJ whole genome shotgun (WGS) entry which is preliminary data.</text>
</comment>
<name>A0ABY2RS60_9PSEU</name>
<evidence type="ECO:0000313" key="1">
    <source>
        <dbReference type="EMBL" id="TKG57949.1"/>
    </source>
</evidence>
<evidence type="ECO:0000313" key="2">
    <source>
        <dbReference type="Proteomes" id="UP000309992"/>
    </source>
</evidence>
<dbReference type="Proteomes" id="UP000309992">
    <property type="component" value="Unassembled WGS sequence"/>
</dbReference>
<gene>
    <name evidence="1" type="ORF">FCN18_38545</name>
</gene>